<evidence type="ECO:0000313" key="2">
    <source>
        <dbReference type="EMBL" id="ETJ16385.1"/>
    </source>
</evidence>
<evidence type="ECO:0000256" key="1">
    <source>
        <dbReference type="SAM" id="MobiDB-lite"/>
    </source>
</evidence>
<comment type="caution">
    <text evidence="2">The sequence shown here is derived from an EMBL/GenBank/DDBJ whole genome shotgun (WGS) entry which is preliminary data.</text>
</comment>
<proteinExistence type="predicted"/>
<sequence length="54" mass="6446">MNELEDTENESRTNPVGNENNKRTSCFYFNEWACSFILITKPIIKQNDEWQSFL</sequence>
<feature type="region of interest" description="Disordered" evidence="1">
    <location>
        <begin position="1"/>
        <end position="22"/>
    </location>
</feature>
<accession>W1WH26</accession>
<protein>
    <submittedName>
        <fullName evidence="2">Uncharacterized protein</fullName>
    </submittedName>
</protein>
<reference evidence="2" key="1">
    <citation type="submission" date="2013-12" db="EMBL/GenBank/DDBJ databases">
        <title>A Varibaculum cambriense genome reconstructed from a premature infant gut community with otherwise low bacterial novelty that shifts toward anaerobic metabolism during the third week of life.</title>
        <authorList>
            <person name="Brown C.T."/>
            <person name="Sharon I."/>
            <person name="Thomas B.C."/>
            <person name="Castelle C.J."/>
            <person name="Morowitz M.J."/>
            <person name="Banfield J.F."/>
        </authorList>
    </citation>
    <scope>NUCLEOTIDE SEQUENCE</scope>
</reference>
<dbReference type="AlphaFoldDB" id="W1WH26"/>
<gene>
    <name evidence="2" type="ORF">Q604_UNBc4C00054G0001</name>
</gene>
<name>W1WH26_9ZZZZ</name>
<dbReference type="EMBL" id="AZMM01018835">
    <property type="protein sequence ID" value="ETJ16385.1"/>
    <property type="molecule type" value="Genomic_DNA"/>
</dbReference>
<organism evidence="2">
    <name type="scientific">human gut metagenome</name>
    <dbReference type="NCBI Taxonomy" id="408170"/>
    <lineage>
        <taxon>unclassified sequences</taxon>
        <taxon>metagenomes</taxon>
        <taxon>organismal metagenomes</taxon>
    </lineage>
</organism>